<dbReference type="InterPro" id="IPR024455">
    <property type="entry name" value="Phage_capsid"/>
</dbReference>
<reference evidence="4 5" key="1">
    <citation type="submission" date="2016-10" db="EMBL/GenBank/DDBJ databases">
        <title>Complete genome sequences of three Cupriavidus strains isolated from various Malaysian environments.</title>
        <authorList>
            <person name="Abdullah A.A.-A."/>
            <person name="Shafie N.A.H."/>
            <person name="Lau N.S."/>
        </authorList>
    </citation>
    <scope>NUCLEOTIDE SEQUENCE [LARGE SCALE GENOMIC DNA]</scope>
    <source>
        <strain evidence="4 5">USMAA1020</strain>
    </source>
</reference>
<dbReference type="Pfam" id="PF05065">
    <property type="entry name" value="Phage_capsid"/>
    <property type="match status" value="1"/>
</dbReference>
<feature type="domain" description="Phage capsid-like C-terminal" evidence="3">
    <location>
        <begin position="170"/>
        <end position="455"/>
    </location>
</feature>
<dbReference type="SUPFAM" id="SSF56563">
    <property type="entry name" value="Major capsid protein gp5"/>
    <property type="match status" value="1"/>
</dbReference>
<dbReference type="Proteomes" id="UP000177515">
    <property type="component" value="Chromosome 1"/>
</dbReference>
<dbReference type="NCBIfam" id="TIGR01554">
    <property type="entry name" value="major_cap_HK97"/>
    <property type="match status" value="1"/>
</dbReference>
<gene>
    <name evidence="4" type="ORF">BKK80_13805</name>
</gene>
<organism evidence="4 5">
    <name type="scientific">Cupriavidus malaysiensis</name>
    <dbReference type="NCBI Taxonomy" id="367825"/>
    <lineage>
        <taxon>Bacteria</taxon>
        <taxon>Pseudomonadati</taxon>
        <taxon>Pseudomonadota</taxon>
        <taxon>Betaproteobacteria</taxon>
        <taxon>Burkholderiales</taxon>
        <taxon>Burkholderiaceae</taxon>
        <taxon>Cupriavidus</taxon>
    </lineage>
</organism>
<keyword evidence="5" id="KW-1185">Reference proteome</keyword>
<evidence type="ECO:0000313" key="4">
    <source>
        <dbReference type="EMBL" id="AOZ06773.1"/>
    </source>
</evidence>
<protein>
    <submittedName>
        <fullName evidence="4">Capsid protein</fullName>
    </submittedName>
</protein>
<feature type="coiled-coil region" evidence="2">
    <location>
        <begin position="35"/>
        <end position="96"/>
    </location>
</feature>
<evidence type="ECO:0000256" key="1">
    <source>
        <dbReference type="ARBA" id="ARBA00004328"/>
    </source>
</evidence>
<dbReference type="EMBL" id="CP017754">
    <property type="protein sequence ID" value="AOZ06773.1"/>
    <property type="molecule type" value="Genomic_DNA"/>
</dbReference>
<comment type="subcellular location">
    <subcellularLocation>
        <location evidence="1">Virion</location>
    </subcellularLocation>
</comment>
<proteinExistence type="predicted"/>
<accession>A0A1D9I410</accession>
<evidence type="ECO:0000256" key="2">
    <source>
        <dbReference type="SAM" id="Coils"/>
    </source>
</evidence>
<sequence>MNRDFGAFRAKLMAAAAIGMVAALELRDEPSLGSIAEAIDKINTAFEEYKKTNDQRIEAIKKGQSTEALDAKLAKMDEHMNGLSEQKSRLEKLEAKLARPGALTGGRPVDGESNEEAEYRSAFLDWMRAPGDHERQQKATQAQKALEAKMAVDGREARATQTVVGNNAAGGYALPKVIESTIARLSVDISPIRQIATVRTVGTTDYHELFDVNGAGFEWLGEGDTRNQTNTPDLAEIVPTFGMASAKPQASEESLDDLFFDVEGWLTMSASEAIALGEGAAFVNGNGTKKPTGFLAGPAPVATGDGTRAFGTLQYFASGQAAALPTSADTFLDMVYGIRARYRSNAGWVTAKAVLAAMRKYKDSTGQYLWQPALSAGQPATFLGYGITEAEDMPGVAANAFPVAFGDFKEGYLICDKVGMRITRDEITTPGFVKFYVRKRVGGKLRNTQAIKLLKIATA</sequence>
<evidence type="ECO:0000313" key="5">
    <source>
        <dbReference type="Proteomes" id="UP000177515"/>
    </source>
</evidence>
<dbReference type="InterPro" id="IPR054612">
    <property type="entry name" value="Phage_capsid-like_C"/>
</dbReference>
<evidence type="ECO:0000259" key="3">
    <source>
        <dbReference type="Pfam" id="PF05065"/>
    </source>
</evidence>
<keyword evidence="2" id="KW-0175">Coiled coil</keyword>
<dbReference type="Gene3D" id="3.30.2320.10">
    <property type="entry name" value="hypothetical protein PF0899 domain"/>
    <property type="match status" value="1"/>
</dbReference>
<name>A0A1D9I410_9BURK</name>